<dbReference type="EMBL" id="KV876243">
    <property type="protein sequence ID" value="RZR74429.1"/>
    <property type="molecule type" value="Genomic_DNA"/>
</dbReference>
<feature type="signal peptide" evidence="1">
    <location>
        <begin position="1"/>
        <end position="25"/>
    </location>
</feature>
<reference evidence="2" key="1">
    <citation type="journal article" date="2018" name="Data Brief">
        <title>Genome sequence data from 17 accessions of Ensete ventricosum, a staple food crop for millions in Ethiopia.</title>
        <authorList>
            <person name="Yemataw Z."/>
            <person name="Muzemil S."/>
            <person name="Ambachew D."/>
            <person name="Tripathi L."/>
            <person name="Tesfaye K."/>
            <person name="Chala A."/>
            <person name="Farbos A."/>
            <person name="O'Neill P."/>
            <person name="Moore K."/>
            <person name="Grant M."/>
            <person name="Studholme D.J."/>
        </authorList>
    </citation>
    <scope>NUCLEOTIDE SEQUENCE [LARGE SCALE GENOMIC DNA]</scope>
    <source>
        <tissue evidence="2">Leaf</tissue>
    </source>
</reference>
<keyword evidence="1" id="KW-0732">Signal</keyword>
<evidence type="ECO:0000256" key="1">
    <source>
        <dbReference type="SAM" id="SignalP"/>
    </source>
</evidence>
<dbReference type="Proteomes" id="UP000290560">
    <property type="component" value="Unassembled WGS sequence"/>
</dbReference>
<sequence length="58" mass="5667">GGAVLRQGVLFGLALTGVVPTATSAKEHPDAGASALGPVEGYRGQWLGSSQSAFGLVG</sequence>
<accession>A0A445MJI9</accession>
<feature type="non-terminal residue" evidence="2">
    <location>
        <position position="1"/>
    </location>
</feature>
<feature type="chain" id="PRO_5019532286" evidence="1">
    <location>
        <begin position="26"/>
        <end position="58"/>
    </location>
</feature>
<proteinExistence type="predicted"/>
<gene>
    <name evidence="2" type="ORF">BHM03_00036886</name>
</gene>
<name>A0A445MJI9_ENSVE</name>
<dbReference type="AlphaFoldDB" id="A0A445MJI9"/>
<evidence type="ECO:0000313" key="2">
    <source>
        <dbReference type="EMBL" id="RZR74429.1"/>
    </source>
</evidence>
<organism evidence="2">
    <name type="scientific">Ensete ventricosum</name>
    <name type="common">Abyssinian banana</name>
    <name type="synonym">Musa ensete</name>
    <dbReference type="NCBI Taxonomy" id="4639"/>
    <lineage>
        <taxon>Eukaryota</taxon>
        <taxon>Viridiplantae</taxon>
        <taxon>Streptophyta</taxon>
        <taxon>Embryophyta</taxon>
        <taxon>Tracheophyta</taxon>
        <taxon>Spermatophyta</taxon>
        <taxon>Magnoliopsida</taxon>
        <taxon>Liliopsida</taxon>
        <taxon>Zingiberales</taxon>
        <taxon>Musaceae</taxon>
        <taxon>Ensete</taxon>
    </lineage>
</organism>
<protein>
    <submittedName>
        <fullName evidence="2">Uncharacterized protein</fullName>
    </submittedName>
</protein>